<dbReference type="PANTHER" id="PTHR47481:SF29">
    <property type="entry name" value="RETROTRANSPOSON GAG DOMAIN-CONTAINING PROTEIN"/>
    <property type="match status" value="1"/>
</dbReference>
<accession>A0AAV3PGB9</accession>
<dbReference type="Proteomes" id="UP001454036">
    <property type="component" value="Unassembled WGS sequence"/>
</dbReference>
<protein>
    <submittedName>
        <fullName evidence="4">Uncharacterized protein</fullName>
    </submittedName>
</protein>
<dbReference type="PANTHER" id="PTHR47481">
    <property type="match status" value="1"/>
</dbReference>
<comment type="caution">
    <text evidence="4">The sequence shown here is derived from an EMBL/GenBank/DDBJ whole genome shotgun (WGS) entry which is preliminary data.</text>
</comment>
<evidence type="ECO:0000256" key="1">
    <source>
        <dbReference type="SAM" id="MobiDB-lite"/>
    </source>
</evidence>
<dbReference type="EMBL" id="BAABME010001389">
    <property type="protein sequence ID" value="GAA0149345.1"/>
    <property type="molecule type" value="Genomic_DNA"/>
</dbReference>
<organism evidence="4 5">
    <name type="scientific">Lithospermum erythrorhizon</name>
    <name type="common">Purple gromwell</name>
    <name type="synonym">Lithospermum officinale var. erythrorhizon</name>
    <dbReference type="NCBI Taxonomy" id="34254"/>
    <lineage>
        <taxon>Eukaryota</taxon>
        <taxon>Viridiplantae</taxon>
        <taxon>Streptophyta</taxon>
        <taxon>Embryophyta</taxon>
        <taxon>Tracheophyta</taxon>
        <taxon>Spermatophyta</taxon>
        <taxon>Magnoliopsida</taxon>
        <taxon>eudicotyledons</taxon>
        <taxon>Gunneridae</taxon>
        <taxon>Pentapetalae</taxon>
        <taxon>asterids</taxon>
        <taxon>lamiids</taxon>
        <taxon>Boraginales</taxon>
        <taxon>Boraginaceae</taxon>
        <taxon>Boraginoideae</taxon>
        <taxon>Lithospermeae</taxon>
        <taxon>Lithospermum</taxon>
    </lineage>
</organism>
<feature type="domain" description="Retrovirus-related Pol polyprotein from transposon TNT 1-94-like beta-barrel" evidence="3">
    <location>
        <begin position="300"/>
        <end position="374"/>
    </location>
</feature>
<feature type="compositionally biased region" description="Basic residues" evidence="1">
    <location>
        <begin position="205"/>
        <end position="214"/>
    </location>
</feature>
<feature type="region of interest" description="Disordered" evidence="1">
    <location>
        <begin position="195"/>
        <end position="214"/>
    </location>
</feature>
<reference evidence="4 5" key="1">
    <citation type="submission" date="2024-01" db="EMBL/GenBank/DDBJ databases">
        <title>The complete chloroplast genome sequence of Lithospermum erythrorhizon: insights into the phylogenetic relationship among Boraginaceae species and the maternal lineages of purple gromwells.</title>
        <authorList>
            <person name="Okada T."/>
            <person name="Watanabe K."/>
        </authorList>
    </citation>
    <scope>NUCLEOTIDE SEQUENCE [LARGE SCALE GENOMIC DNA]</scope>
</reference>
<evidence type="ECO:0000313" key="5">
    <source>
        <dbReference type="Proteomes" id="UP001454036"/>
    </source>
</evidence>
<feature type="domain" description="GAG-pre-integrase" evidence="2">
    <location>
        <begin position="392"/>
        <end position="456"/>
    </location>
</feature>
<evidence type="ECO:0000259" key="3">
    <source>
        <dbReference type="Pfam" id="PF22936"/>
    </source>
</evidence>
<dbReference type="Pfam" id="PF13976">
    <property type="entry name" value="gag_pre-integrs"/>
    <property type="match status" value="1"/>
</dbReference>
<keyword evidence="5" id="KW-1185">Reference proteome</keyword>
<gene>
    <name evidence="4" type="ORF">LIER_08546</name>
</gene>
<sequence length="497" mass="54404">MVVPPKQAPTHSPISNIKNLLSMVLDFSNYDIWKVVIIPVFESHGVLQYIDGSSSSPPSFISTNTGKLVSSRSYLEWKKVDAMVLSWIQATISVHILPSLLQHGDHLSMLDYITQMKSLADSLLAIEAVIIEKDLVGQLCIGLPEDYISIITSITTRVPFPSCMEARSLLLNFEAQLKSFFTASHQSSPALLLASKHPAGSSSGHRGRGRSRHNQAYRHGKPRYYFGQMQPYSSVSASWKAPSLLGPPQASQNLICQYCNRPNHTAKTCPQLTSNAFYAATPSGSSPASMQSFVPFDDQWHFDTGATSHMTSNSVMLMSFRPHMANDKVLIGDSSSIPITHSGDSMISSQSKPLTLPNVLVVPNLPTNLLFGKATNQTWISCASPGPLPSSYVSFSSLESPVLALTANVVSSSQLWHMRLGHPASSAFHSLSQSSSIPIKSLLDIYQTCHACQLGKLMRRPHAPNEKRASSAFELIHNDIWTSPIVSPSGFKYYIVF</sequence>
<dbReference type="InterPro" id="IPR054722">
    <property type="entry name" value="PolX-like_BBD"/>
</dbReference>
<dbReference type="Pfam" id="PF22936">
    <property type="entry name" value="Pol_BBD"/>
    <property type="match status" value="1"/>
</dbReference>
<evidence type="ECO:0000259" key="2">
    <source>
        <dbReference type="Pfam" id="PF13976"/>
    </source>
</evidence>
<evidence type="ECO:0000313" key="4">
    <source>
        <dbReference type="EMBL" id="GAA0149345.1"/>
    </source>
</evidence>
<dbReference type="AlphaFoldDB" id="A0AAV3PGB9"/>
<name>A0AAV3PGB9_LITER</name>
<dbReference type="InterPro" id="IPR025724">
    <property type="entry name" value="GAG-pre-integrase_dom"/>
</dbReference>
<proteinExistence type="predicted"/>